<feature type="compositionally biased region" description="Gly residues" evidence="12">
    <location>
        <begin position="124"/>
        <end position="135"/>
    </location>
</feature>
<keyword evidence="9" id="KW-0863">Zinc-finger</keyword>
<comment type="catalytic activity">
    <reaction evidence="7">
        <text>L-threonyl-[protein] + ATP = O-phospho-L-threonyl-[protein] + ADP + H(+)</text>
        <dbReference type="Rhea" id="RHEA:46608"/>
        <dbReference type="Rhea" id="RHEA-COMP:11060"/>
        <dbReference type="Rhea" id="RHEA-COMP:11605"/>
        <dbReference type="ChEBI" id="CHEBI:15378"/>
        <dbReference type="ChEBI" id="CHEBI:30013"/>
        <dbReference type="ChEBI" id="CHEBI:30616"/>
        <dbReference type="ChEBI" id="CHEBI:61977"/>
        <dbReference type="ChEBI" id="CHEBI:456216"/>
        <dbReference type="EC" id="2.7.11.1"/>
    </reaction>
</comment>
<evidence type="ECO:0000256" key="5">
    <source>
        <dbReference type="ARBA" id="ARBA00022777"/>
    </source>
</evidence>
<feature type="domain" description="Protein kinase" evidence="13">
    <location>
        <begin position="209"/>
        <end position="463"/>
    </location>
</feature>
<evidence type="ECO:0000256" key="12">
    <source>
        <dbReference type="SAM" id="MobiDB-lite"/>
    </source>
</evidence>
<dbReference type="InterPro" id="IPR008271">
    <property type="entry name" value="Ser/Thr_kinase_AS"/>
</dbReference>
<dbReference type="EC" id="2.7.11.1" evidence="1"/>
<dbReference type="GO" id="GO:0008270">
    <property type="term" value="F:zinc ion binding"/>
    <property type="evidence" value="ECO:0007669"/>
    <property type="project" value="UniProtKB-KW"/>
</dbReference>
<dbReference type="EMBL" id="WJXA01000010">
    <property type="protein sequence ID" value="KAF7129575.1"/>
    <property type="molecule type" value="Genomic_DNA"/>
</dbReference>
<protein>
    <recommendedName>
        <fullName evidence="1">non-specific serine/threonine protein kinase</fullName>
        <ecNumber evidence="1">2.7.11.1</ecNumber>
    </recommendedName>
</protein>
<dbReference type="InterPro" id="IPR045272">
    <property type="entry name" value="ANXUR1/2-like"/>
</dbReference>
<keyword evidence="2 11" id="KW-0723">Serine/threonine-protein kinase</keyword>
<dbReference type="PROSITE" id="PS50011">
    <property type="entry name" value="PROTEIN_KINASE_DOM"/>
    <property type="match status" value="1"/>
</dbReference>
<reference evidence="15" key="1">
    <citation type="submission" date="2019-11" db="EMBL/GenBank/DDBJ databases">
        <authorList>
            <person name="Liu Y."/>
            <person name="Hou J."/>
            <person name="Li T.-Q."/>
            <person name="Guan C.-H."/>
            <person name="Wu X."/>
            <person name="Wu H.-Z."/>
            <person name="Ling F."/>
            <person name="Zhang R."/>
            <person name="Shi X.-G."/>
            <person name="Ren J.-P."/>
            <person name="Chen E.-F."/>
            <person name="Sun J.-M."/>
        </authorList>
    </citation>
    <scope>NUCLEOTIDE SEQUENCE</scope>
    <source>
        <strain evidence="15">Adult_tree_wgs_1</strain>
        <tissue evidence="15">Leaves</tissue>
    </source>
</reference>
<proteinExistence type="inferred from homology"/>
<evidence type="ECO:0000256" key="9">
    <source>
        <dbReference type="PROSITE-ProRule" id="PRU00047"/>
    </source>
</evidence>
<evidence type="ECO:0000256" key="10">
    <source>
        <dbReference type="PROSITE-ProRule" id="PRU10141"/>
    </source>
</evidence>
<evidence type="ECO:0000256" key="2">
    <source>
        <dbReference type="ARBA" id="ARBA00022527"/>
    </source>
</evidence>
<feature type="region of interest" description="Disordered" evidence="12">
    <location>
        <begin position="116"/>
        <end position="165"/>
    </location>
</feature>
<organism evidence="15 16">
    <name type="scientific">Rhododendron simsii</name>
    <name type="common">Sims's rhododendron</name>
    <dbReference type="NCBI Taxonomy" id="118357"/>
    <lineage>
        <taxon>Eukaryota</taxon>
        <taxon>Viridiplantae</taxon>
        <taxon>Streptophyta</taxon>
        <taxon>Embryophyta</taxon>
        <taxon>Tracheophyta</taxon>
        <taxon>Spermatophyta</taxon>
        <taxon>Magnoliopsida</taxon>
        <taxon>eudicotyledons</taxon>
        <taxon>Gunneridae</taxon>
        <taxon>Pentapetalae</taxon>
        <taxon>asterids</taxon>
        <taxon>Ericales</taxon>
        <taxon>Ericaceae</taxon>
        <taxon>Ericoideae</taxon>
        <taxon>Rhodoreae</taxon>
        <taxon>Rhododendron</taxon>
    </lineage>
</organism>
<evidence type="ECO:0000313" key="16">
    <source>
        <dbReference type="Proteomes" id="UP000626092"/>
    </source>
</evidence>
<keyword evidence="5" id="KW-0418">Kinase</keyword>
<dbReference type="GO" id="GO:0005524">
    <property type="term" value="F:ATP binding"/>
    <property type="evidence" value="ECO:0007669"/>
    <property type="project" value="UniProtKB-UniRule"/>
</dbReference>
<dbReference type="FunFam" id="1.10.510.10:FF:001023">
    <property type="entry name" value="Os07g0541700 protein"/>
    <property type="match status" value="1"/>
</dbReference>
<sequence length="463" mass="51564">MEFEGAIDPSDAEEWLKAVERVLNAMGVTDAQKVTLATFSMKGDARDWWESFERQWTAPLPGVILAVPRVVTWERFVKGLTTYEQKDYAQLVEMARRVGKDIQDYNDNRESYKKNKTKGAAFGKSGGGNSKGGGQKSQVTKTQDLGKSQGGSTGWWKGKSGQETDRQTVNGATTMSCQCFSCGSTDHLKRDCPSALKSVKCYTCVTNNFDEELVIGSGGFGKVYKALIDDGAAATVALKHLNLKSKQGAKEFWTEIEMLSKLRHTHLISLLGYCNEHNEMILMENGTLADHLYKFKTNGNGINGHMSWEQRLNIYIGAARGLDYLHIGIRHSIIHRDVKTTNILLDKDWIAKISNFGLCKLVSASHSRTHVSNGSFGYFDPACFLTRRLTKKSDVYAFGVVLLGMPCGKPAVDTRVDEEPRSLVLWAKQVIKKNKLDQLIDPSLRDQISPHCLKVLQKLQINA</sequence>
<evidence type="ECO:0000256" key="3">
    <source>
        <dbReference type="ARBA" id="ARBA00022679"/>
    </source>
</evidence>
<feature type="binding site" evidence="10">
    <location>
        <position position="239"/>
    </location>
    <ligand>
        <name>ATP</name>
        <dbReference type="ChEBI" id="CHEBI:30616"/>
    </ligand>
</feature>
<feature type="domain" description="CCHC-type" evidence="14">
    <location>
        <begin position="179"/>
        <end position="194"/>
    </location>
</feature>
<accession>A0A834GAU2</accession>
<evidence type="ECO:0000259" key="14">
    <source>
        <dbReference type="PROSITE" id="PS50158"/>
    </source>
</evidence>
<dbReference type="InterPro" id="IPR017441">
    <property type="entry name" value="Protein_kinase_ATP_BS"/>
</dbReference>
<keyword evidence="16" id="KW-1185">Reference proteome</keyword>
<keyword evidence="6 10" id="KW-0067">ATP-binding</keyword>
<dbReference type="GO" id="GO:0004674">
    <property type="term" value="F:protein serine/threonine kinase activity"/>
    <property type="evidence" value="ECO:0007669"/>
    <property type="project" value="UniProtKB-KW"/>
</dbReference>
<keyword evidence="3" id="KW-0808">Transferase</keyword>
<dbReference type="FunFam" id="3.30.200.20:FF:000039">
    <property type="entry name" value="receptor-like protein kinase FERONIA"/>
    <property type="match status" value="1"/>
</dbReference>
<evidence type="ECO:0000313" key="15">
    <source>
        <dbReference type="EMBL" id="KAF7129575.1"/>
    </source>
</evidence>
<dbReference type="Gene3D" id="3.30.200.20">
    <property type="entry name" value="Phosphorylase Kinase, domain 1"/>
    <property type="match status" value="1"/>
</dbReference>
<dbReference type="Pfam" id="PF00069">
    <property type="entry name" value="Pkinase"/>
    <property type="match status" value="1"/>
</dbReference>
<dbReference type="PROSITE" id="PS00107">
    <property type="entry name" value="PROTEIN_KINASE_ATP"/>
    <property type="match status" value="1"/>
</dbReference>
<comment type="similarity">
    <text evidence="11">Belongs to the protein kinase superfamily.</text>
</comment>
<evidence type="ECO:0000256" key="6">
    <source>
        <dbReference type="ARBA" id="ARBA00022840"/>
    </source>
</evidence>
<dbReference type="Gene3D" id="1.10.510.10">
    <property type="entry name" value="Transferase(Phosphotransferase) domain 1"/>
    <property type="match status" value="1"/>
</dbReference>
<dbReference type="SMART" id="SM00220">
    <property type="entry name" value="S_TKc"/>
    <property type="match status" value="1"/>
</dbReference>
<evidence type="ECO:0000259" key="13">
    <source>
        <dbReference type="PROSITE" id="PS50011"/>
    </source>
</evidence>
<keyword evidence="9" id="KW-0479">Metal-binding</keyword>
<dbReference type="SUPFAM" id="SSF56112">
    <property type="entry name" value="Protein kinase-like (PK-like)"/>
    <property type="match status" value="1"/>
</dbReference>
<dbReference type="PROSITE" id="PS50158">
    <property type="entry name" value="ZF_CCHC"/>
    <property type="match status" value="1"/>
</dbReference>
<dbReference type="SMART" id="SM00343">
    <property type="entry name" value="ZnF_C2HC"/>
    <property type="match status" value="1"/>
</dbReference>
<comment type="caution">
    <text evidence="15">The sequence shown here is derived from an EMBL/GenBank/DDBJ whole genome shotgun (WGS) entry which is preliminary data.</text>
</comment>
<keyword evidence="4 10" id="KW-0547">Nucleotide-binding</keyword>
<gene>
    <name evidence="15" type="ORF">RHSIM_Rhsim10G0121700</name>
</gene>
<dbReference type="Gene3D" id="4.10.60.10">
    <property type="entry name" value="Zinc finger, CCHC-type"/>
    <property type="match status" value="1"/>
</dbReference>
<evidence type="ECO:0000256" key="11">
    <source>
        <dbReference type="RuleBase" id="RU000304"/>
    </source>
</evidence>
<name>A0A834GAU2_RHOSS</name>
<dbReference type="PANTHER" id="PTHR27003:SF88">
    <property type="entry name" value="RECEPTOR-LIKE PROTEIN KINASE THESEUS 1"/>
    <property type="match status" value="1"/>
</dbReference>
<dbReference type="AlphaFoldDB" id="A0A834GAU2"/>
<dbReference type="PROSITE" id="PS00108">
    <property type="entry name" value="PROTEIN_KINASE_ST"/>
    <property type="match status" value="1"/>
</dbReference>
<dbReference type="InterPro" id="IPR011009">
    <property type="entry name" value="Kinase-like_dom_sf"/>
</dbReference>
<dbReference type="InterPro" id="IPR000719">
    <property type="entry name" value="Prot_kinase_dom"/>
</dbReference>
<dbReference type="Proteomes" id="UP000626092">
    <property type="component" value="Unassembled WGS sequence"/>
</dbReference>
<dbReference type="SUPFAM" id="SSF57756">
    <property type="entry name" value="Retrovirus zinc finger-like domains"/>
    <property type="match status" value="1"/>
</dbReference>
<dbReference type="InterPro" id="IPR001878">
    <property type="entry name" value="Znf_CCHC"/>
</dbReference>
<evidence type="ECO:0000256" key="1">
    <source>
        <dbReference type="ARBA" id="ARBA00012513"/>
    </source>
</evidence>
<evidence type="ECO:0000256" key="7">
    <source>
        <dbReference type="ARBA" id="ARBA00047899"/>
    </source>
</evidence>
<dbReference type="GO" id="GO:0009506">
    <property type="term" value="C:plasmodesma"/>
    <property type="evidence" value="ECO:0007669"/>
    <property type="project" value="TreeGrafter"/>
</dbReference>
<dbReference type="GO" id="GO:0003676">
    <property type="term" value="F:nucleic acid binding"/>
    <property type="evidence" value="ECO:0007669"/>
    <property type="project" value="InterPro"/>
</dbReference>
<evidence type="ECO:0000256" key="8">
    <source>
        <dbReference type="ARBA" id="ARBA00048679"/>
    </source>
</evidence>
<dbReference type="Pfam" id="PF00098">
    <property type="entry name" value="zf-CCHC"/>
    <property type="match status" value="1"/>
</dbReference>
<dbReference type="OrthoDB" id="4062651at2759"/>
<dbReference type="GO" id="GO:0004714">
    <property type="term" value="F:transmembrane receptor protein tyrosine kinase activity"/>
    <property type="evidence" value="ECO:0007669"/>
    <property type="project" value="InterPro"/>
</dbReference>
<evidence type="ECO:0000256" key="4">
    <source>
        <dbReference type="ARBA" id="ARBA00022741"/>
    </source>
</evidence>
<comment type="catalytic activity">
    <reaction evidence="8">
        <text>L-seryl-[protein] + ATP = O-phospho-L-seryl-[protein] + ADP + H(+)</text>
        <dbReference type="Rhea" id="RHEA:17989"/>
        <dbReference type="Rhea" id="RHEA-COMP:9863"/>
        <dbReference type="Rhea" id="RHEA-COMP:11604"/>
        <dbReference type="ChEBI" id="CHEBI:15378"/>
        <dbReference type="ChEBI" id="CHEBI:29999"/>
        <dbReference type="ChEBI" id="CHEBI:30616"/>
        <dbReference type="ChEBI" id="CHEBI:83421"/>
        <dbReference type="ChEBI" id="CHEBI:456216"/>
        <dbReference type="EC" id="2.7.11.1"/>
    </reaction>
</comment>
<keyword evidence="9" id="KW-0862">Zinc</keyword>
<dbReference type="InterPro" id="IPR036875">
    <property type="entry name" value="Znf_CCHC_sf"/>
</dbReference>
<dbReference type="PANTHER" id="PTHR27003">
    <property type="entry name" value="OS07G0166700 PROTEIN"/>
    <property type="match status" value="1"/>
</dbReference>
<dbReference type="GO" id="GO:0005886">
    <property type="term" value="C:plasma membrane"/>
    <property type="evidence" value="ECO:0007669"/>
    <property type="project" value="TreeGrafter"/>
</dbReference>